<name>A0A699ZRG6_HAELA</name>
<accession>A0A699ZRG6</accession>
<dbReference type="AlphaFoldDB" id="A0A699ZRG6"/>
<dbReference type="Proteomes" id="UP000485058">
    <property type="component" value="Unassembled WGS sequence"/>
</dbReference>
<dbReference type="EMBL" id="BLLF01001315">
    <property type="protein sequence ID" value="GFH18532.1"/>
    <property type="molecule type" value="Genomic_DNA"/>
</dbReference>
<sequence>MTLHGHRRHVLLQLQPCTQGTHMVADVVAPGFRLLGQVLGCSVSQLLEAEALNTAALGFVWCSSTKRFTRLQLSSCCCACTMWREAKLGLHDCFCQDRNKTLDLNGLMHPAPRCEHTPLLTANILCFSGSMGLVSWKRGAGSSHLPSRKSAPFLHHGVKGTIKLGRGPGHVCRTSKKVNANHQSHRLLLLCHPGVCRFPWSPGSAAGGPDRSSQDLQRSTRGVLPDLHELGSLVLGPTYPPSAAHGGAA</sequence>
<evidence type="ECO:0000256" key="1">
    <source>
        <dbReference type="SAM" id="MobiDB-lite"/>
    </source>
</evidence>
<evidence type="ECO:0000313" key="3">
    <source>
        <dbReference type="Proteomes" id="UP000485058"/>
    </source>
</evidence>
<evidence type="ECO:0000313" key="2">
    <source>
        <dbReference type="EMBL" id="GFH18532.1"/>
    </source>
</evidence>
<comment type="caution">
    <text evidence="2">The sequence shown here is derived from an EMBL/GenBank/DDBJ whole genome shotgun (WGS) entry which is preliminary data.</text>
</comment>
<reference evidence="2 3" key="1">
    <citation type="submission" date="2020-02" db="EMBL/GenBank/DDBJ databases">
        <title>Draft genome sequence of Haematococcus lacustris strain NIES-144.</title>
        <authorList>
            <person name="Morimoto D."/>
            <person name="Nakagawa S."/>
            <person name="Yoshida T."/>
            <person name="Sawayama S."/>
        </authorList>
    </citation>
    <scope>NUCLEOTIDE SEQUENCE [LARGE SCALE GENOMIC DNA]</scope>
    <source>
        <strain evidence="2 3">NIES-144</strain>
    </source>
</reference>
<feature type="region of interest" description="Disordered" evidence="1">
    <location>
        <begin position="203"/>
        <end position="222"/>
    </location>
</feature>
<gene>
    <name evidence="2" type="ORF">HaLaN_15355</name>
</gene>
<protein>
    <submittedName>
        <fullName evidence="2">Uncharacterized protein</fullName>
    </submittedName>
</protein>
<proteinExistence type="predicted"/>
<organism evidence="2 3">
    <name type="scientific">Haematococcus lacustris</name>
    <name type="common">Green alga</name>
    <name type="synonym">Haematococcus pluvialis</name>
    <dbReference type="NCBI Taxonomy" id="44745"/>
    <lineage>
        <taxon>Eukaryota</taxon>
        <taxon>Viridiplantae</taxon>
        <taxon>Chlorophyta</taxon>
        <taxon>core chlorophytes</taxon>
        <taxon>Chlorophyceae</taxon>
        <taxon>CS clade</taxon>
        <taxon>Chlamydomonadales</taxon>
        <taxon>Haematococcaceae</taxon>
        <taxon>Haematococcus</taxon>
    </lineage>
</organism>
<keyword evidence="3" id="KW-1185">Reference proteome</keyword>